<keyword evidence="4" id="KW-0862">Zinc</keyword>
<evidence type="ECO:0000256" key="2">
    <source>
        <dbReference type="ARBA" id="ARBA00022723"/>
    </source>
</evidence>
<evidence type="ECO:0000256" key="1">
    <source>
        <dbReference type="ARBA" id="ARBA00022670"/>
    </source>
</evidence>
<keyword evidence="8" id="KW-1185">Reference proteome</keyword>
<accession>A0A8A3S5H2</accession>
<feature type="domain" description="JAB" evidence="6">
    <location>
        <begin position="8"/>
        <end position="109"/>
    </location>
</feature>
<evidence type="ECO:0000256" key="3">
    <source>
        <dbReference type="ARBA" id="ARBA00022801"/>
    </source>
</evidence>
<name>A0A8A3S5H2_9EURY</name>
<keyword evidence="5" id="KW-0482">Metalloprotease</keyword>
<dbReference type="RefSeq" id="WP_265580203.1">
    <property type="nucleotide sequence ID" value="NZ_CP036172.1"/>
</dbReference>
<dbReference type="GeneID" id="76424151"/>
<keyword evidence="2" id="KW-0479">Metal-binding</keyword>
<keyword evidence="7" id="KW-0647">Proteasome</keyword>
<dbReference type="GO" id="GO:0000502">
    <property type="term" value="C:proteasome complex"/>
    <property type="evidence" value="ECO:0007669"/>
    <property type="project" value="UniProtKB-KW"/>
</dbReference>
<dbReference type="GO" id="GO:0008237">
    <property type="term" value="F:metallopeptidase activity"/>
    <property type="evidence" value="ECO:0007669"/>
    <property type="project" value="UniProtKB-KW"/>
</dbReference>
<proteinExistence type="predicted"/>
<sequence>MKIRGISADLLDLLLRLGAENHPNEFAAILRETDGVISELNLVPGTTSNEESASVFLDMLPLDTHTAGSAHSHPNGVIRPSDADLGFFPRTGRYHLIIGWPYGPDDWRCFTASGQPYDLEVIR</sequence>
<protein>
    <submittedName>
        <fullName evidence="7">Proteasome protein</fullName>
    </submittedName>
</protein>
<evidence type="ECO:0000256" key="4">
    <source>
        <dbReference type="ARBA" id="ARBA00022833"/>
    </source>
</evidence>
<dbReference type="EMBL" id="CP036172">
    <property type="protein sequence ID" value="QSZ67312.1"/>
    <property type="molecule type" value="Genomic_DNA"/>
</dbReference>
<dbReference type="SUPFAM" id="SSF102712">
    <property type="entry name" value="JAB1/MPN domain"/>
    <property type="match status" value="1"/>
</dbReference>
<dbReference type="KEGG" id="maqe:RJ40_07265"/>
<dbReference type="Proteomes" id="UP001042704">
    <property type="component" value="Chromosome"/>
</dbReference>
<dbReference type="Gene3D" id="3.40.140.10">
    <property type="entry name" value="Cytidine Deaminase, domain 2"/>
    <property type="match status" value="1"/>
</dbReference>
<dbReference type="GO" id="GO:0046872">
    <property type="term" value="F:metal ion binding"/>
    <property type="evidence" value="ECO:0007669"/>
    <property type="project" value="UniProtKB-KW"/>
</dbReference>
<keyword evidence="3" id="KW-0378">Hydrolase</keyword>
<reference evidence="7" key="2">
    <citation type="submission" date="2019-02" db="EMBL/GenBank/DDBJ databases">
        <authorList>
            <person name="Chen S.-C."/>
            <person name="Chien H.-H."/>
            <person name="Lai M.-C."/>
        </authorList>
    </citation>
    <scope>NUCLEOTIDE SEQUENCE</scope>
    <source>
        <strain evidence="7">N2F9704</strain>
    </source>
</reference>
<evidence type="ECO:0000313" key="8">
    <source>
        <dbReference type="Proteomes" id="UP001042704"/>
    </source>
</evidence>
<evidence type="ECO:0000256" key="5">
    <source>
        <dbReference type="ARBA" id="ARBA00023049"/>
    </source>
</evidence>
<dbReference type="AlphaFoldDB" id="A0A8A3S5H2"/>
<dbReference type="InterPro" id="IPR028090">
    <property type="entry name" value="JAB_dom_prok"/>
</dbReference>
<dbReference type="Pfam" id="PF14464">
    <property type="entry name" value="Prok-JAB"/>
    <property type="match status" value="1"/>
</dbReference>
<reference evidence="7" key="1">
    <citation type="journal article" date="2001" name="Int. J. Syst. Evol. Microbiol.">
        <title>Methanofollis aquaemaris sp. nov., a methanogen isolated from an aquaculture fish pond.</title>
        <authorList>
            <person name="Lai M.C."/>
            <person name="Chen S.C."/>
        </authorList>
    </citation>
    <scope>NUCLEOTIDE SEQUENCE</scope>
    <source>
        <strain evidence="7">N2F9704</strain>
    </source>
</reference>
<keyword evidence="1" id="KW-0645">Protease</keyword>
<gene>
    <name evidence="7" type="ORF">RJ40_07265</name>
</gene>
<dbReference type="CDD" id="cd08072">
    <property type="entry name" value="MPN_archaeal"/>
    <property type="match status" value="1"/>
</dbReference>
<evidence type="ECO:0000259" key="6">
    <source>
        <dbReference type="Pfam" id="PF14464"/>
    </source>
</evidence>
<dbReference type="GO" id="GO:0006508">
    <property type="term" value="P:proteolysis"/>
    <property type="evidence" value="ECO:0007669"/>
    <property type="project" value="UniProtKB-KW"/>
</dbReference>
<organism evidence="7 8">
    <name type="scientific">Methanofollis aquaemaris</name>
    <dbReference type="NCBI Taxonomy" id="126734"/>
    <lineage>
        <taxon>Archaea</taxon>
        <taxon>Methanobacteriati</taxon>
        <taxon>Methanobacteriota</taxon>
        <taxon>Stenosarchaea group</taxon>
        <taxon>Methanomicrobia</taxon>
        <taxon>Methanomicrobiales</taxon>
        <taxon>Methanomicrobiaceae</taxon>
        <taxon>Methanofollis</taxon>
    </lineage>
</organism>
<evidence type="ECO:0000313" key="7">
    <source>
        <dbReference type="EMBL" id="QSZ67312.1"/>
    </source>
</evidence>